<dbReference type="SUPFAM" id="SSF53067">
    <property type="entry name" value="Actin-like ATPase domain"/>
    <property type="match status" value="1"/>
</dbReference>
<dbReference type="Proteomes" id="UP000034664">
    <property type="component" value="Unassembled WGS sequence"/>
</dbReference>
<dbReference type="InterPro" id="IPR050696">
    <property type="entry name" value="FtsA/MreB"/>
</dbReference>
<evidence type="ECO:0000313" key="3">
    <source>
        <dbReference type="Proteomes" id="UP000034664"/>
    </source>
</evidence>
<reference evidence="2 3" key="1">
    <citation type="journal article" date="2015" name="Nature">
        <title>rRNA introns, odd ribosomes, and small enigmatic genomes across a large radiation of phyla.</title>
        <authorList>
            <person name="Brown C.T."/>
            <person name="Hug L.A."/>
            <person name="Thomas B.C."/>
            <person name="Sharon I."/>
            <person name="Castelle C.J."/>
            <person name="Singh A."/>
            <person name="Wilkins M.J."/>
            <person name="Williams K.H."/>
            <person name="Banfield J.F."/>
        </authorList>
    </citation>
    <scope>NUCLEOTIDE SEQUENCE [LARGE SCALE GENOMIC DNA]</scope>
</reference>
<proteinExistence type="predicted"/>
<dbReference type="InterPro" id="IPR043129">
    <property type="entry name" value="ATPase_NBD"/>
</dbReference>
<evidence type="ECO:0000256" key="1">
    <source>
        <dbReference type="SAM" id="Phobius"/>
    </source>
</evidence>
<dbReference type="Pfam" id="PF11104">
    <property type="entry name" value="PilM_2"/>
    <property type="match status" value="1"/>
</dbReference>
<sequence>MVKTTKKKPVRVSKRYPCFLFTEQAVFLVQVNKNGDQFTLFRETVLPAGLVVGGAVQDQKQLAVFLSQMAKQSKLKETEVVVGLPELKATTQSITLPQMVSEEITQAIENKASSILPFPYDEAYVDWQFIDLPAGEAGKPKEGDMTILISAMPRIVVDGFFAAFEAAGLSPLAFETTATSLLRLIPPDSAQPGDRPVPAQPVAAVEYTGSNATLIITQKGAIVASSVLQDGADIVEKVHRMIEYYLNQQESESATIGSVYLAGKNINQQFVSGLNQLLKVESKLLSAGITNIARERQSELAILASLARKNPTLPEDEKTINLLPDEKALLIEEQQARIHEKQRKIGAVFLLFIFLFMSALSFITLRSKTEILSQEIEAFSTKQNQSLTFNPAVVTLIDTTVVENEKLSHLVTILFDMAPQGILLNGIQFDTETGQVLLLGHATDRGTLLSYRDMLEKREEISEVTIPLSSLEHEVDVEFRMQITL</sequence>
<gene>
    <name evidence="2" type="ORF">UU14_C0046G0005</name>
</gene>
<keyword evidence="1" id="KW-1133">Transmembrane helix</keyword>
<dbReference type="AlphaFoldDB" id="A0A0G0T0W2"/>
<feature type="transmembrane region" description="Helical" evidence="1">
    <location>
        <begin position="345"/>
        <end position="365"/>
    </location>
</feature>
<dbReference type="Gene3D" id="3.30.420.40">
    <property type="match status" value="2"/>
</dbReference>
<dbReference type="EMBL" id="LBZM01000046">
    <property type="protein sequence ID" value="KKR70639.1"/>
    <property type="molecule type" value="Genomic_DNA"/>
</dbReference>
<dbReference type="Gene3D" id="3.30.1490.300">
    <property type="match status" value="1"/>
</dbReference>
<dbReference type="PANTHER" id="PTHR32432:SF3">
    <property type="entry name" value="ETHANOLAMINE UTILIZATION PROTEIN EUTJ"/>
    <property type="match status" value="1"/>
</dbReference>
<dbReference type="PANTHER" id="PTHR32432">
    <property type="entry name" value="CELL DIVISION PROTEIN FTSA-RELATED"/>
    <property type="match status" value="1"/>
</dbReference>
<accession>A0A0G0T0W2</accession>
<comment type="caution">
    <text evidence="2">The sequence shown here is derived from an EMBL/GenBank/DDBJ whole genome shotgun (WGS) entry which is preliminary data.</text>
</comment>
<keyword evidence="1" id="KW-0472">Membrane</keyword>
<organism evidence="2 3">
    <name type="scientific">Candidatus Roizmanbacteria bacterium GW2011_GWB1_40_7</name>
    <dbReference type="NCBI Taxonomy" id="1618482"/>
    <lineage>
        <taxon>Bacteria</taxon>
        <taxon>Candidatus Roizmaniibacteriota</taxon>
    </lineage>
</organism>
<keyword evidence="1" id="KW-0812">Transmembrane</keyword>
<evidence type="ECO:0000313" key="2">
    <source>
        <dbReference type="EMBL" id="KKR70639.1"/>
    </source>
</evidence>
<name>A0A0G0T0W2_9BACT</name>
<dbReference type="InterPro" id="IPR005883">
    <property type="entry name" value="PilM"/>
</dbReference>
<protein>
    <submittedName>
        <fullName evidence="2">Type IV pilus assembly protein PilM</fullName>
    </submittedName>
</protein>